<sequence length="57" mass="6451">MTNRQGYPTSIINKASSIIAKAMFRKVNKLRFMVVALVSGNSSYRYSNVFGNTWDLC</sequence>
<evidence type="ECO:0000313" key="2">
    <source>
        <dbReference type="Proteomes" id="UP000185924"/>
    </source>
</evidence>
<proteinExistence type="predicted"/>
<name>A0A1N7AAU6_9BACT</name>
<organism evidence="1 2">
    <name type="scientific">Pontibacter lucknowensis</name>
    <dbReference type="NCBI Taxonomy" id="1077936"/>
    <lineage>
        <taxon>Bacteria</taxon>
        <taxon>Pseudomonadati</taxon>
        <taxon>Bacteroidota</taxon>
        <taxon>Cytophagia</taxon>
        <taxon>Cytophagales</taxon>
        <taxon>Hymenobacteraceae</taxon>
        <taxon>Pontibacter</taxon>
    </lineage>
</organism>
<dbReference type="RefSeq" id="WP_155800709.1">
    <property type="nucleotide sequence ID" value="NZ_FTNM01000005.1"/>
</dbReference>
<dbReference type="Proteomes" id="UP000185924">
    <property type="component" value="Unassembled WGS sequence"/>
</dbReference>
<gene>
    <name evidence="1" type="ORF">SAMN05421545_3345</name>
</gene>
<protein>
    <submittedName>
        <fullName evidence="1">Uncharacterized protein</fullName>
    </submittedName>
</protein>
<dbReference type="AlphaFoldDB" id="A0A1N7AAU6"/>
<evidence type="ECO:0000313" key="1">
    <source>
        <dbReference type="EMBL" id="SIR36121.1"/>
    </source>
</evidence>
<reference evidence="2" key="1">
    <citation type="submission" date="2017-01" db="EMBL/GenBank/DDBJ databases">
        <authorList>
            <person name="Varghese N."/>
            <person name="Submissions S."/>
        </authorList>
    </citation>
    <scope>NUCLEOTIDE SEQUENCE [LARGE SCALE GENOMIC DNA]</scope>
    <source>
        <strain evidence="2">DM9</strain>
    </source>
</reference>
<dbReference type="EMBL" id="FTNM01000005">
    <property type="protein sequence ID" value="SIR36121.1"/>
    <property type="molecule type" value="Genomic_DNA"/>
</dbReference>
<keyword evidence="2" id="KW-1185">Reference proteome</keyword>
<dbReference type="STRING" id="1077936.SAMN05421545_3345"/>
<accession>A0A1N7AAU6</accession>